<dbReference type="Proteomes" id="UP000536275">
    <property type="component" value="Unassembled WGS sequence"/>
</dbReference>
<dbReference type="SUPFAM" id="SSF56219">
    <property type="entry name" value="DNase I-like"/>
    <property type="match status" value="1"/>
</dbReference>
<keyword evidence="1" id="KW-0378">Hydrolase</keyword>
<dbReference type="CDD" id="cd09076">
    <property type="entry name" value="L1-EN"/>
    <property type="match status" value="1"/>
</dbReference>
<comment type="caution">
    <text evidence="1">The sequence shown here is derived from an EMBL/GenBank/DDBJ whole genome shotgun (WGS) entry which is preliminary data.</text>
</comment>
<dbReference type="Gene3D" id="3.60.10.10">
    <property type="entry name" value="Endonuclease/exonuclease/phosphatase"/>
    <property type="match status" value="1"/>
</dbReference>
<gene>
    <name evidence="1" type="ORF">FOB64_003271</name>
</gene>
<sequence length="429" mass="49230">MNTILEKYDIIFLQDISPNNTTTLQILTTRLPITVIQSHSNDKTAIAINHKIENLIKIIETNTLNLTEQVSQYVNDVIIQIQNTRIILVSVYYPIADKAPMQVTLTQQLNNELPKTYPIIMGGNFNHILNLATDRQTYGCDKQGEDKSRQESLDLYNNHKLVDVFREFYPNKIWATNKNPQNNRRIDRFHVSSQLMVQIPRFRQIKIPKLKSTHNAITFRRVIVKDNVFTNKNFIEKIEGSWIKDWSQLRQLIHRTVKTNNFKKVKPTESSDSTTTNTTTFDDLNVCFDGNKQPKKIHSLSLVDEKGEVADTTEAMLNAASNYMSGLYNKDTKVRHYIENYLAKFPKRLGDDDRSLLAKPITLEELTCELDEASGDKTPGEDGISMKCLKNLWGVCGPALVKEANKIRKTGNLPKDFQRIIITLIPKHV</sequence>
<reference evidence="1 2" key="1">
    <citation type="submission" date="2020-03" db="EMBL/GenBank/DDBJ databases">
        <title>FDA dAtabase for Regulatory Grade micrObial Sequences (FDA-ARGOS): Supporting development and validation of Infectious Disease Dx tests.</title>
        <authorList>
            <person name="Campos J."/>
            <person name="Goldberg B."/>
            <person name="Tallon L."/>
            <person name="Sadzewicz L."/>
            <person name="Vavikolanu K."/>
            <person name="Mehta A."/>
            <person name="Aluvathingal J."/>
            <person name="Nadendla S."/>
            <person name="Nandy P."/>
            <person name="Geyer C."/>
            <person name="Yan Y."/>
            <person name="Sichtig H."/>
        </authorList>
    </citation>
    <scope>NUCLEOTIDE SEQUENCE [LARGE SCALE GENOMIC DNA]</scope>
    <source>
        <strain evidence="1 2">FDAARGOS_656</strain>
    </source>
</reference>
<dbReference type="InterPro" id="IPR036691">
    <property type="entry name" value="Endo/exonu/phosph_ase_sf"/>
</dbReference>
<name>A0A8H6C1D4_CANAX</name>
<keyword evidence="1" id="KW-0540">Nuclease</keyword>
<keyword evidence="1" id="KW-0255">Endonuclease</keyword>
<dbReference type="GO" id="GO:0004519">
    <property type="term" value="F:endonuclease activity"/>
    <property type="evidence" value="ECO:0007669"/>
    <property type="project" value="UniProtKB-KW"/>
</dbReference>
<dbReference type="AlphaFoldDB" id="A0A8H6C1D4"/>
<dbReference type="EMBL" id="JABWAD010000037">
    <property type="protein sequence ID" value="KAF6069639.1"/>
    <property type="molecule type" value="Genomic_DNA"/>
</dbReference>
<evidence type="ECO:0000313" key="2">
    <source>
        <dbReference type="Proteomes" id="UP000536275"/>
    </source>
</evidence>
<protein>
    <submittedName>
        <fullName evidence="1">Endonuclease/Exonuclease/phosphatase family protein</fullName>
    </submittedName>
</protein>
<organism evidence="1 2">
    <name type="scientific">Candida albicans</name>
    <name type="common">Yeast</name>
    <dbReference type="NCBI Taxonomy" id="5476"/>
    <lineage>
        <taxon>Eukaryota</taxon>
        <taxon>Fungi</taxon>
        <taxon>Dikarya</taxon>
        <taxon>Ascomycota</taxon>
        <taxon>Saccharomycotina</taxon>
        <taxon>Pichiomycetes</taxon>
        <taxon>Debaryomycetaceae</taxon>
        <taxon>Candida/Lodderomyces clade</taxon>
        <taxon>Candida</taxon>
    </lineage>
</organism>
<proteinExistence type="predicted"/>
<evidence type="ECO:0000313" key="1">
    <source>
        <dbReference type="EMBL" id="KAF6069639.1"/>
    </source>
</evidence>
<keyword evidence="1" id="KW-0269">Exonuclease</keyword>
<accession>A0A8H6C1D4</accession>
<dbReference type="GO" id="GO:0004527">
    <property type="term" value="F:exonuclease activity"/>
    <property type="evidence" value="ECO:0007669"/>
    <property type="project" value="UniProtKB-KW"/>
</dbReference>